<dbReference type="PROSITE" id="PS50835">
    <property type="entry name" value="IG_LIKE"/>
    <property type="match status" value="1"/>
</dbReference>
<feature type="signal peptide" evidence="4">
    <location>
        <begin position="1"/>
        <end position="19"/>
    </location>
</feature>
<sequence length="150" mass="16702">MNTLFVSLFLAVFPSCVYSQIQLVESGPGVVKPSGVCSITCTVSGFSLTSYGVHWARQPAGKGLEWLGVIWSGGSTYYSSVFKSRLSITRDTSKSEVYFQMTGMGAADSAKYFCARDSQRERGRKGSCKYCLEIPRWVGRQLNLYFKNVW</sequence>
<gene>
    <name evidence="6" type="ORF">NDU88_003829</name>
</gene>
<dbReference type="GO" id="GO:0005576">
    <property type="term" value="C:extracellular region"/>
    <property type="evidence" value="ECO:0007669"/>
    <property type="project" value="UniProtKB-ARBA"/>
</dbReference>
<evidence type="ECO:0000256" key="4">
    <source>
        <dbReference type="SAM" id="SignalP"/>
    </source>
</evidence>
<dbReference type="Proteomes" id="UP001066276">
    <property type="component" value="Chromosome 6"/>
</dbReference>
<proteinExistence type="predicted"/>
<evidence type="ECO:0000256" key="3">
    <source>
        <dbReference type="ARBA" id="ARBA00043265"/>
    </source>
</evidence>
<dbReference type="SUPFAM" id="SSF48726">
    <property type="entry name" value="Immunoglobulin"/>
    <property type="match status" value="1"/>
</dbReference>
<evidence type="ECO:0000313" key="7">
    <source>
        <dbReference type="Proteomes" id="UP001066276"/>
    </source>
</evidence>
<evidence type="ECO:0000256" key="2">
    <source>
        <dbReference type="ARBA" id="ARBA00023130"/>
    </source>
</evidence>
<feature type="domain" description="Ig-like" evidence="5">
    <location>
        <begin position="14"/>
        <end position="114"/>
    </location>
</feature>
<organism evidence="6 7">
    <name type="scientific">Pleurodeles waltl</name>
    <name type="common">Iberian ribbed newt</name>
    <dbReference type="NCBI Taxonomy" id="8319"/>
    <lineage>
        <taxon>Eukaryota</taxon>
        <taxon>Metazoa</taxon>
        <taxon>Chordata</taxon>
        <taxon>Craniata</taxon>
        <taxon>Vertebrata</taxon>
        <taxon>Euteleostomi</taxon>
        <taxon>Amphibia</taxon>
        <taxon>Batrachia</taxon>
        <taxon>Caudata</taxon>
        <taxon>Salamandroidea</taxon>
        <taxon>Salamandridae</taxon>
        <taxon>Pleurodelinae</taxon>
        <taxon>Pleurodeles</taxon>
    </lineage>
</organism>
<keyword evidence="2" id="KW-1064">Adaptive immunity</keyword>
<dbReference type="PANTHER" id="PTHR23266">
    <property type="entry name" value="IMMUNOGLOBULIN HEAVY CHAIN"/>
    <property type="match status" value="1"/>
</dbReference>
<keyword evidence="7" id="KW-1185">Reference proteome</keyword>
<evidence type="ECO:0000259" key="5">
    <source>
        <dbReference type="PROSITE" id="PS50835"/>
    </source>
</evidence>
<dbReference type="GO" id="GO:0002250">
    <property type="term" value="P:adaptive immune response"/>
    <property type="evidence" value="ECO:0007669"/>
    <property type="project" value="UniProtKB-KW"/>
</dbReference>
<dbReference type="InterPro" id="IPR013106">
    <property type="entry name" value="Ig_V-set"/>
</dbReference>
<dbReference type="AlphaFoldDB" id="A0AAV7QA42"/>
<dbReference type="EMBL" id="JANPWB010000010">
    <property type="protein sequence ID" value="KAJ1137427.1"/>
    <property type="molecule type" value="Genomic_DNA"/>
</dbReference>
<keyword evidence="1" id="KW-0391">Immunity</keyword>
<comment type="caution">
    <text evidence="6">The sequence shown here is derived from an EMBL/GenBank/DDBJ whole genome shotgun (WGS) entry which is preliminary data.</text>
</comment>
<protein>
    <recommendedName>
        <fullName evidence="5">Ig-like domain-containing protein</fullName>
    </recommendedName>
</protein>
<dbReference type="SMART" id="SM00406">
    <property type="entry name" value="IGv"/>
    <property type="match status" value="1"/>
</dbReference>
<accession>A0AAV7QA42</accession>
<keyword evidence="4" id="KW-0732">Signal</keyword>
<dbReference type="InterPro" id="IPR007110">
    <property type="entry name" value="Ig-like_dom"/>
</dbReference>
<dbReference type="GO" id="GO:0019814">
    <property type="term" value="C:immunoglobulin complex"/>
    <property type="evidence" value="ECO:0007669"/>
    <property type="project" value="UniProtKB-KW"/>
</dbReference>
<dbReference type="FunFam" id="2.60.40.10:FF:001878">
    <property type="entry name" value="Immunoglobulin heavy variable 1-4"/>
    <property type="match status" value="1"/>
</dbReference>
<dbReference type="InterPro" id="IPR050199">
    <property type="entry name" value="IgHV"/>
</dbReference>
<dbReference type="InterPro" id="IPR013783">
    <property type="entry name" value="Ig-like_fold"/>
</dbReference>
<dbReference type="Pfam" id="PF07686">
    <property type="entry name" value="V-set"/>
    <property type="match status" value="1"/>
</dbReference>
<reference evidence="6" key="1">
    <citation type="journal article" date="2022" name="bioRxiv">
        <title>Sequencing and chromosome-scale assembly of the giantPleurodeles waltlgenome.</title>
        <authorList>
            <person name="Brown T."/>
            <person name="Elewa A."/>
            <person name="Iarovenko S."/>
            <person name="Subramanian E."/>
            <person name="Araus A.J."/>
            <person name="Petzold A."/>
            <person name="Susuki M."/>
            <person name="Suzuki K.-i.T."/>
            <person name="Hayashi T."/>
            <person name="Toyoda A."/>
            <person name="Oliveira C."/>
            <person name="Osipova E."/>
            <person name="Leigh N.D."/>
            <person name="Simon A."/>
            <person name="Yun M.H."/>
        </authorList>
    </citation>
    <scope>NUCLEOTIDE SEQUENCE</scope>
    <source>
        <strain evidence="6">20211129_DDA</strain>
        <tissue evidence="6">Liver</tissue>
    </source>
</reference>
<dbReference type="InterPro" id="IPR036179">
    <property type="entry name" value="Ig-like_dom_sf"/>
</dbReference>
<evidence type="ECO:0000313" key="6">
    <source>
        <dbReference type="EMBL" id="KAJ1137427.1"/>
    </source>
</evidence>
<evidence type="ECO:0000256" key="1">
    <source>
        <dbReference type="ARBA" id="ARBA00022859"/>
    </source>
</evidence>
<keyword evidence="3" id="KW-1280">Immunoglobulin</keyword>
<feature type="chain" id="PRO_5043877140" description="Ig-like domain-containing protein" evidence="4">
    <location>
        <begin position="20"/>
        <end position="150"/>
    </location>
</feature>
<dbReference type="Gene3D" id="2.60.40.10">
    <property type="entry name" value="Immunoglobulins"/>
    <property type="match status" value="1"/>
</dbReference>
<name>A0AAV7QA42_PLEWA</name>